<dbReference type="InterPro" id="IPR003034">
    <property type="entry name" value="SAP_dom"/>
</dbReference>
<sequence length="236" mass="24515">MSSAADKLNKLKIADLKPILAKAGLPVSGKKNELVDRILASKEALAAAGLGEEPAPAAEEDMNADLPDLPAEEPTVFNAVPTPAPVAAPPPVDPPAATTTTTTSEAPKVDDEVERRRKRAERFGIPFVDEQKKAAPPAKPASKAAAPKSSGAKPAAANAAPVSAEELERLRKRAERFGVPLATPGAASNGRTKSPAKETAPLEAVDSAEEEKKRKRAEKFGKVSGAPVEKKAKSDS</sequence>
<protein>
    <recommendedName>
        <fullName evidence="4">SAP domain-containing protein</fullName>
    </recommendedName>
</protein>
<dbReference type="HOGENOM" id="CLU_1102731_0_0_1"/>
<dbReference type="PROSITE" id="PS50800">
    <property type="entry name" value="SAP"/>
    <property type="match status" value="1"/>
</dbReference>
<feature type="compositionally biased region" description="Pro residues" evidence="3">
    <location>
        <begin position="82"/>
        <end position="94"/>
    </location>
</feature>
<feature type="compositionally biased region" description="Low complexity" evidence="3">
    <location>
        <begin position="95"/>
        <end position="106"/>
    </location>
</feature>
<dbReference type="Gene3D" id="1.10.720.30">
    <property type="entry name" value="SAP domain"/>
    <property type="match status" value="1"/>
</dbReference>
<dbReference type="EMBL" id="KN823059">
    <property type="protein sequence ID" value="KIO24531.1"/>
    <property type="molecule type" value="Genomic_DNA"/>
</dbReference>
<dbReference type="InterPro" id="IPR052240">
    <property type="entry name" value="SAP_domain_ribonucleoprotein"/>
</dbReference>
<evidence type="ECO:0000256" key="1">
    <source>
        <dbReference type="ARBA" id="ARBA00022553"/>
    </source>
</evidence>
<dbReference type="Proteomes" id="UP000054248">
    <property type="component" value="Unassembled WGS sequence"/>
</dbReference>
<dbReference type="GO" id="GO:0005634">
    <property type="term" value="C:nucleus"/>
    <property type="evidence" value="ECO:0007669"/>
    <property type="project" value="TreeGrafter"/>
</dbReference>
<keyword evidence="1" id="KW-0597">Phosphoprotein</keyword>
<dbReference type="GO" id="GO:0016973">
    <property type="term" value="P:poly(A)+ mRNA export from nucleus"/>
    <property type="evidence" value="ECO:0007669"/>
    <property type="project" value="TreeGrafter"/>
</dbReference>
<evidence type="ECO:0000256" key="2">
    <source>
        <dbReference type="ARBA" id="ARBA00046328"/>
    </source>
</evidence>
<feature type="domain" description="SAP" evidence="4">
    <location>
        <begin position="8"/>
        <end position="42"/>
    </location>
</feature>
<dbReference type="Pfam" id="PF02037">
    <property type="entry name" value="SAP"/>
    <property type="match status" value="1"/>
</dbReference>
<dbReference type="STRING" id="1051891.A0A0C3QEX7"/>
<dbReference type="OrthoDB" id="445357at2759"/>
<evidence type="ECO:0000313" key="5">
    <source>
        <dbReference type="EMBL" id="KIO24531.1"/>
    </source>
</evidence>
<dbReference type="AlphaFoldDB" id="A0A0C3QEX7"/>
<reference evidence="6" key="2">
    <citation type="submission" date="2015-01" db="EMBL/GenBank/DDBJ databases">
        <title>Evolutionary Origins and Diversification of the Mycorrhizal Mutualists.</title>
        <authorList>
            <consortium name="DOE Joint Genome Institute"/>
            <consortium name="Mycorrhizal Genomics Consortium"/>
            <person name="Kohler A."/>
            <person name="Kuo A."/>
            <person name="Nagy L.G."/>
            <person name="Floudas D."/>
            <person name="Copeland A."/>
            <person name="Barry K.W."/>
            <person name="Cichocki N."/>
            <person name="Veneault-Fourrey C."/>
            <person name="LaButti K."/>
            <person name="Lindquist E.A."/>
            <person name="Lipzen A."/>
            <person name="Lundell T."/>
            <person name="Morin E."/>
            <person name="Murat C."/>
            <person name="Riley R."/>
            <person name="Ohm R."/>
            <person name="Sun H."/>
            <person name="Tunlid A."/>
            <person name="Henrissat B."/>
            <person name="Grigoriev I.V."/>
            <person name="Hibbett D.S."/>
            <person name="Martin F."/>
        </authorList>
    </citation>
    <scope>NUCLEOTIDE SEQUENCE [LARGE SCALE GENOMIC DNA]</scope>
    <source>
        <strain evidence="6">MUT 4182</strain>
    </source>
</reference>
<gene>
    <name evidence="5" type="ORF">M407DRAFT_244396</name>
</gene>
<organism evidence="5 6">
    <name type="scientific">Tulasnella calospora MUT 4182</name>
    <dbReference type="NCBI Taxonomy" id="1051891"/>
    <lineage>
        <taxon>Eukaryota</taxon>
        <taxon>Fungi</taxon>
        <taxon>Dikarya</taxon>
        <taxon>Basidiomycota</taxon>
        <taxon>Agaricomycotina</taxon>
        <taxon>Agaricomycetes</taxon>
        <taxon>Cantharellales</taxon>
        <taxon>Tulasnellaceae</taxon>
        <taxon>Tulasnella</taxon>
    </lineage>
</organism>
<dbReference type="SMART" id="SM00513">
    <property type="entry name" value="SAP"/>
    <property type="match status" value="1"/>
</dbReference>
<evidence type="ECO:0000259" key="4">
    <source>
        <dbReference type="PROSITE" id="PS50800"/>
    </source>
</evidence>
<feature type="compositionally biased region" description="Low complexity" evidence="3">
    <location>
        <begin position="134"/>
        <end position="164"/>
    </location>
</feature>
<dbReference type="PANTHER" id="PTHR46551:SF1">
    <property type="entry name" value="SAP DOMAIN-CONTAINING RIBONUCLEOPROTEIN"/>
    <property type="match status" value="1"/>
</dbReference>
<keyword evidence="6" id="KW-1185">Reference proteome</keyword>
<dbReference type="InterPro" id="IPR036361">
    <property type="entry name" value="SAP_dom_sf"/>
</dbReference>
<dbReference type="SUPFAM" id="SSF68906">
    <property type="entry name" value="SAP domain"/>
    <property type="match status" value="1"/>
</dbReference>
<evidence type="ECO:0000256" key="3">
    <source>
        <dbReference type="SAM" id="MobiDB-lite"/>
    </source>
</evidence>
<name>A0A0C3QEX7_9AGAM</name>
<dbReference type="PANTHER" id="PTHR46551">
    <property type="entry name" value="SAP DOMAIN-CONTAINING RIBONUCLEOPROTEIN"/>
    <property type="match status" value="1"/>
</dbReference>
<accession>A0A0C3QEX7</accession>
<comment type="similarity">
    <text evidence="2">Belongs to the SAP domain-containing ribonucleoprotein family.</text>
</comment>
<reference evidence="5 6" key="1">
    <citation type="submission" date="2014-04" db="EMBL/GenBank/DDBJ databases">
        <authorList>
            <consortium name="DOE Joint Genome Institute"/>
            <person name="Kuo A."/>
            <person name="Girlanda M."/>
            <person name="Perotto S."/>
            <person name="Kohler A."/>
            <person name="Nagy L.G."/>
            <person name="Floudas D."/>
            <person name="Copeland A."/>
            <person name="Barry K.W."/>
            <person name="Cichocki N."/>
            <person name="Veneault-Fourrey C."/>
            <person name="LaButti K."/>
            <person name="Lindquist E.A."/>
            <person name="Lipzen A."/>
            <person name="Lundell T."/>
            <person name="Morin E."/>
            <person name="Murat C."/>
            <person name="Sun H."/>
            <person name="Tunlid A."/>
            <person name="Henrissat B."/>
            <person name="Grigoriev I.V."/>
            <person name="Hibbett D.S."/>
            <person name="Martin F."/>
            <person name="Nordberg H.P."/>
            <person name="Cantor M.N."/>
            <person name="Hua S.X."/>
        </authorList>
    </citation>
    <scope>NUCLEOTIDE SEQUENCE [LARGE SCALE GENOMIC DNA]</scope>
    <source>
        <strain evidence="5 6">MUT 4182</strain>
    </source>
</reference>
<feature type="region of interest" description="Disordered" evidence="3">
    <location>
        <begin position="50"/>
        <end position="236"/>
    </location>
</feature>
<proteinExistence type="inferred from homology"/>
<evidence type="ECO:0000313" key="6">
    <source>
        <dbReference type="Proteomes" id="UP000054248"/>
    </source>
</evidence>